<organism evidence="1 2">
    <name type="scientific">Macrosiphum euphorbiae</name>
    <name type="common">potato aphid</name>
    <dbReference type="NCBI Taxonomy" id="13131"/>
    <lineage>
        <taxon>Eukaryota</taxon>
        <taxon>Metazoa</taxon>
        <taxon>Ecdysozoa</taxon>
        <taxon>Arthropoda</taxon>
        <taxon>Hexapoda</taxon>
        <taxon>Insecta</taxon>
        <taxon>Pterygota</taxon>
        <taxon>Neoptera</taxon>
        <taxon>Paraneoptera</taxon>
        <taxon>Hemiptera</taxon>
        <taxon>Sternorrhyncha</taxon>
        <taxon>Aphidomorpha</taxon>
        <taxon>Aphidoidea</taxon>
        <taxon>Aphididae</taxon>
        <taxon>Macrosiphini</taxon>
        <taxon>Macrosiphum</taxon>
    </lineage>
</organism>
<name>A0AAV0X3E6_9HEMI</name>
<sequence>MKLKHYATLTCNDQVDDEQIREYSHVPFSGGGGGCGGARDPSSSSTSGLLSTTGRVVANNDHWLILTSVVLSSLTAVYQLLVAESVACVVAPMSIRGTVADRRVHFNGGGGGPEQCRSWSVWHVPEKNRDAKTSQRPCRERWQRASATLQRMGASS</sequence>
<dbReference type="EMBL" id="CARXXK010000003">
    <property type="protein sequence ID" value="CAI6362708.1"/>
    <property type="molecule type" value="Genomic_DNA"/>
</dbReference>
<dbReference type="AlphaFoldDB" id="A0AAV0X3E6"/>
<evidence type="ECO:0000313" key="2">
    <source>
        <dbReference type="Proteomes" id="UP001160148"/>
    </source>
</evidence>
<accession>A0AAV0X3E6</accession>
<protein>
    <submittedName>
        <fullName evidence="1">Uncharacterized protein</fullName>
    </submittedName>
</protein>
<comment type="caution">
    <text evidence="1">The sequence shown here is derived from an EMBL/GenBank/DDBJ whole genome shotgun (WGS) entry which is preliminary data.</text>
</comment>
<reference evidence="1 2" key="1">
    <citation type="submission" date="2023-01" db="EMBL/GenBank/DDBJ databases">
        <authorList>
            <person name="Whitehead M."/>
        </authorList>
    </citation>
    <scope>NUCLEOTIDE SEQUENCE [LARGE SCALE GENOMIC DNA]</scope>
</reference>
<proteinExistence type="predicted"/>
<dbReference type="Proteomes" id="UP001160148">
    <property type="component" value="Unassembled WGS sequence"/>
</dbReference>
<dbReference type="PROSITE" id="PS51257">
    <property type="entry name" value="PROKAR_LIPOPROTEIN"/>
    <property type="match status" value="1"/>
</dbReference>
<gene>
    <name evidence="1" type="ORF">MEUPH1_LOCUS17753</name>
</gene>
<evidence type="ECO:0000313" key="1">
    <source>
        <dbReference type="EMBL" id="CAI6362708.1"/>
    </source>
</evidence>
<keyword evidence="2" id="KW-1185">Reference proteome</keyword>